<dbReference type="GO" id="GO:0000127">
    <property type="term" value="C:transcription factor TFIIIC complex"/>
    <property type="evidence" value="ECO:0007669"/>
    <property type="project" value="InterPro"/>
</dbReference>
<dbReference type="PROSITE" id="PS50082">
    <property type="entry name" value="WD_REPEATS_2"/>
    <property type="match status" value="2"/>
</dbReference>
<sequence>MASCFQAASLVASPSYPNSIAWSEENLVAVASGHLITILNPALPFGPRGLINIPSAEPFPIGVIEREDLLTGCLIPTILSRDTRPCVRSISWSHPGLAPNSGCLLAVCTREGRVKLYRQPFCEFCAEWVEVMDISDMLCKYLQGINFGEFDIPSTKSSHEQVVKNFKDVECGNDLERSVLSRGPEDRTMNNGKIIDEIEVLGDQLLLCGESKTANGGSISQNGKSVTAFTDLVTFPCSMFKKGSLVQVRKENGSQFVWVSGKIKSMNGAKALVYFQEVTPNGNKEEWVELNFDSDKMEDSSLLDGIIVGQINLFPKIRPFIDVGNFPEQILLAECHGLEDILHVEQAVEAWINNRWVEGLLLDFKGHSLQVKLIGDSDATILDATTVRLAPFWNGVLKSWQVTVVKILSEDMELPEVTRISIENLRKNNLHQTLRACGPKKKSTNVMRQSRTFPLITAGQYASRTAMLSSLVVAWSPVLHASSEIGVHPPQGSSSEFVMLAVGGKSGKVSFWRIHEPQCYSVEHGRFSLDVVLVGLLQAHTSWMTAISWGKFANDASNSRVLLVTGSSDGRVKIWLGDTDQLFKSSEVNHASFSLLKELPVTSAPVSTLSLTLPVHSLYKLQIAIGRGSGSLEVWIFDIFSCKFEHVGSYDAHGQVVTGLAWAFDGRCLYSCSQENSLRSWILQGSSLKEVPFPSNPLGARSSVDLPHVSDSCFGLTISPGNLVVAVVRGFDADLLDPMYQARVQKAAVEFFWIGGQQLEVLSDTYPEFGNETSASLSNSESACWESNILWSLKQYDQVEKPLVLWDVIAALSAFKQASPNCVDSVMIKWLSSWLDGFPEGFSAENILFQASRSLFNIPSRQLHLLNIICRRVILSEFRADVLNSKQHKLEKIDGIEIEESSPWIKLLVNSEKELRERIVSFSFAAVLGHRACSAANISIARYWLPAGVEQMEQWVLINQEWVQNQLKFLRSEIGKLHGRLQQICDYVTEEKCSLCSASVPFESPEVAFCKGAECTREAGQNLKLDRCAISMQVFNTIISWFCVCCQRRATKLAPWTLFTMSKTSIDLKSLTESNAFEVSLKPFCPFCGILLQKLQPAFLLSASPV</sequence>
<gene>
    <name evidence="3" type="ORF">NE237_029159</name>
</gene>
<evidence type="ECO:0000259" key="2">
    <source>
        <dbReference type="Pfam" id="PF12657"/>
    </source>
</evidence>
<proteinExistence type="predicted"/>
<protein>
    <recommendedName>
        <fullName evidence="2">Transcription factor IIIC 90kDa subunit N-terminal domain-containing protein</fullName>
    </recommendedName>
</protein>
<dbReference type="SMART" id="SM00320">
    <property type="entry name" value="WD40"/>
    <property type="match status" value="4"/>
</dbReference>
<evidence type="ECO:0000313" key="3">
    <source>
        <dbReference type="EMBL" id="KAJ4952327.1"/>
    </source>
</evidence>
<dbReference type="Pfam" id="PF12657">
    <property type="entry name" value="TFIIIC_delta"/>
    <property type="match status" value="2"/>
</dbReference>
<dbReference type="InterPro" id="IPR015943">
    <property type="entry name" value="WD40/YVTN_repeat-like_dom_sf"/>
</dbReference>
<dbReference type="OrthoDB" id="6021743at2759"/>
<dbReference type="SUPFAM" id="SSF75011">
    <property type="entry name" value="3-carboxy-cis,cis-mucoante lactonizing enzyme"/>
    <property type="match status" value="1"/>
</dbReference>
<dbReference type="SUPFAM" id="SSF50978">
    <property type="entry name" value="WD40 repeat-like"/>
    <property type="match status" value="1"/>
</dbReference>
<dbReference type="InterPro" id="IPR044230">
    <property type="entry name" value="GTF3C4"/>
</dbReference>
<feature type="repeat" description="WD" evidence="1">
    <location>
        <begin position="650"/>
        <end position="681"/>
    </location>
</feature>
<keyword evidence="1" id="KW-0853">WD repeat</keyword>
<name>A0A9Q0GQP5_9MAGN</name>
<dbReference type="EMBL" id="JAMYWD010000012">
    <property type="protein sequence ID" value="KAJ4952327.1"/>
    <property type="molecule type" value="Genomic_DNA"/>
</dbReference>
<organism evidence="3 4">
    <name type="scientific">Protea cynaroides</name>
    <dbReference type="NCBI Taxonomy" id="273540"/>
    <lineage>
        <taxon>Eukaryota</taxon>
        <taxon>Viridiplantae</taxon>
        <taxon>Streptophyta</taxon>
        <taxon>Embryophyta</taxon>
        <taxon>Tracheophyta</taxon>
        <taxon>Spermatophyta</taxon>
        <taxon>Magnoliopsida</taxon>
        <taxon>Proteales</taxon>
        <taxon>Proteaceae</taxon>
        <taxon>Protea</taxon>
    </lineage>
</organism>
<feature type="domain" description="Transcription factor IIIC 90kDa subunit N-terminal" evidence="2">
    <location>
        <begin position="461"/>
        <end position="703"/>
    </location>
</feature>
<feature type="domain" description="Transcription factor IIIC 90kDa subunit N-terminal" evidence="2">
    <location>
        <begin position="22"/>
        <end position="152"/>
    </location>
</feature>
<reference evidence="3" key="1">
    <citation type="journal article" date="2023" name="Plant J.">
        <title>The genome of the king protea, Protea cynaroides.</title>
        <authorList>
            <person name="Chang J."/>
            <person name="Duong T.A."/>
            <person name="Schoeman C."/>
            <person name="Ma X."/>
            <person name="Roodt D."/>
            <person name="Barker N."/>
            <person name="Li Z."/>
            <person name="Van de Peer Y."/>
            <person name="Mizrachi E."/>
        </authorList>
    </citation>
    <scope>NUCLEOTIDE SEQUENCE</scope>
    <source>
        <tissue evidence="3">Young leaves</tissue>
    </source>
</reference>
<comment type="caution">
    <text evidence="3">The sequence shown here is derived from an EMBL/GenBank/DDBJ whole genome shotgun (WGS) entry which is preliminary data.</text>
</comment>
<dbReference type="GO" id="GO:0006384">
    <property type="term" value="P:transcription initiation at RNA polymerase III promoter"/>
    <property type="evidence" value="ECO:0007669"/>
    <property type="project" value="InterPro"/>
</dbReference>
<evidence type="ECO:0000313" key="4">
    <source>
        <dbReference type="Proteomes" id="UP001141806"/>
    </source>
</evidence>
<dbReference type="InterPro" id="IPR036322">
    <property type="entry name" value="WD40_repeat_dom_sf"/>
</dbReference>
<dbReference type="InterPro" id="IPR024761">
    <property type="entry name" value="TFIIIC_delta_N"/>
</dbReference>
<accession>A0A9Q0GQP5</accession>
<keyword evidence="4" id="KW-1185">Reference proteome</keyword>
<dbReference type="Gene3D" id="2.130.10.10">
    <property type="entry name" value="YVTN repeat-like/Quinoprotein amine dehydrogenase"/>
    <property type="match status" value="2"/>
</dbReference>
<feature type="repeat" description="WD" evidence="1">
    <location>
        <begin position="562"/>
        <end position="575"/>
    </location>
</feature>
<dbReference type="PANTHER" id="PTHR15496:SF2">
    <property type="entry name" value="GENERAL TRANSCRIPTION FACTOR 3C POLYPEPTIDE 4"/>
    <property type="match status" value="1"/>
</dbReference>
<dbReference type="PANTHER" id="PTHR15496">
    <property type="entry name" value="GENERAL TRANSCRIPTION FACTOR 3C POLYPEPTIDE 4 FAMILY"/>
    <property type="match status" value="1"/>
</dbReference>
<dbReference type="Proteomes" id="UP001141806">
    <property type="component" value="Unassembled WGS sequence"/>
</dbReference>
<dbReference type="GO" id="GO:0004402">
    <property type="term" value="F:histone acetyltransferase activity"/>
    <property type="evidence" value="ECO:0007669"/>
    <property type="project" value="InterPro"/>
</dbReference>
<dbReference type="AlphaFoldDB" id="A0A9Q0GQP5"/>
<evidence type="ECO:0000256" key="1">
    <source>
        <dbReference type="PROSITE-ProRule" id="PRU00221"/>
    </source>
</evidence>
<dbReference type="InterPro" id="IPR001680">
    <property type="entry name" value="WD40_rpt"/>
</dbReference>